<evidence type="ECO:0000256" key="1">
    <source>
        <dbReference type="SAM" id="MobiDB-lite"/>
    </source>
</evidence>
<dbReference type="InterPro" id="IPR025295">
    <property type="entry name" value="eCIS_core_dom"/>
</dbReference>
<feature type="domain" description="eCIS core" evidence="2">
    <location>
        <begin position="61"/>
        <end position="137"/>
    </location>
</feature>
<feature type="region of interest" description="Disordered" evidence="1">
    <location>
        <begin position="215"/>
        <end position="257"/>
    </location>
</feature>
<feature type="compositionally biased region" description="Low complexity" evidence="1">
    <location>
        <begin position="227"/>
        <end position="246"/>
    </location>
</feature>
<keyword evidence="4" id="KW-1185">Reference proteome</keyword>
<reference evidence="3 4" key="1">
    <citation type="journal article" date="2015" name="Antonie Van Leeuwenhoek">
        <title>Streptomyces klenkii sp. nov., isolated from deep marine sediment.</title>
        <authorList>
            <person name="Veyisoglu A."/>
            <person name="Sahin N."/>
        </authorList>
    </citation>
    <scope>NUCLEOTIDE SEQUENCE [LARGE SCALE GENOMIC DNA]</scope>
    <source>
        <strain evidence="3 4">KCTC 29202</strain>
    </source>
</reference>
<dbReference type="Pfam" id="PF13699">
    <property type="entry name" value="eCIS_core"/>
    <property type="match status" value="1"/>
</dbReference>
<evidence type="ECO:0000313" key="3">
    <source>
        <dbReference type="EMBL" id="RKN77266.1"/>
    </source>
</evidence>
<dbReference type="AlphaFoldDB" id="A0A3B0C120"/>
<proteinExistence type="predicted"/>
<comment type="caution">
    <text evidence="3">The sequence shown here is derived from an EMBL/GenBank/DDBJ whole genome shotgun (WGS) entry which is preliminary data.</text>
</comment>
<sequence length="532" mass="57701">MNSDRVRTRRPGAPAADPHVTHLSRLSRLGSGHGPRSASPGRERGARTGVRKLLSAQSGRPLDTGVRRDMERRLGGDFSRVRVHTGETAQASAASLQAMAYTVGRDVAFASGAYDPASDEGRGVLAHELVHVMQNGGANGGAESGDRPVGALRLSDPADAEEREAEEAVRAVASGARARVTRRSAPGRVARCGGTTHPGCACAEDEPVVHVQRFEPPPVRRPPVRMPPVRTAPGRPAAPGSAPPAAEYTDPGYDDMGEALEQQGKRDRTVIDAEVPRATLERGGKPPDFLTLDGYGVIVGEAGQVRHRKFAFHILDAIEYEVDRATTDEEIEAVAAAYIPTRKQSAGRAPRPVPRAPALDPRRVVIPSTLDPGGETRLEVYGNAVRKKTKRAPKLATTALPQGGCTMRMLRGFLGNDPVATLYCQMATGTENEVRVMPPGDPRGVVYDAIRENTVYECKCGYGSLVKALGQDRFWAQWRADGLDEQVQRHRRVAQECGLQYRYMVSNKEFAELLRRRWFGVTVIHEPSELCD</sequence>
<evidence type="ECO:0000259" key="2">
    <source>
        <dbReference type="Pfam" id="PF13699"/>
    </source>
</evidence>
<feature type="region of interest" description="Disordered" evidence="1">
    <location>
        <begin position="1"/>
        <end position="70"/>
    </location>
</feature>
<protein>
    <submittedName>
        <fullName evidence="3">DUF4157 domain-containing protein</fullName>
    </submittedName>
</protein>
<accession>A0A3B0C120</accession>
<gene>
    <name evidence="3" type="ORF">D7231_00525</name>
</gene>
<organism evidence="3 4">
    <name type="scientific">Streptomyces klenkii</name>
    <dbReference type="NCBI Taxonomy" id="1420899"/>
    <lineage>
        <taxon>Bacteria</taxon>
        <taxon>Bacillati</taxon>
        <taxon>Actinomycetota</taxon>
        <taxon>Actinomycetes</taxon>
        <taxon>Kitasatosporales</taxon>
        <taxon>Streptomycetaceae</taxon>
        <taxon>Streptomyces</taxon>
    </lineage>
</organism>
<feature type="compositionally biased region" description="Pro residues" evidence="1">
    <location>
        <begin position="215"/>
        <end position="226"/>
    </location>
</feature>
<name>A0A3B0C120_9ACTN</name>
<dbReference type="EMBL" id="RBAM01000001">
    <property type="protein sequence ID" value="RKN77266.1"/>
    <property type="molecule type" value="Genomic_DNA"/>
</dbReference>
<dbReference type="Proteomes" id="UP000270343">
    <property type="component" value="Unassembled WGS sequence"/>
</dbReference>
<evidence type="ECO:0000313" key="4">
    <source>
        <dbReference type="Proteomes" id="UP000270343"/>
    </source>
</evidence>
<dbReference type="RefSeq" id="WP_120752881.1">
    <property type="nucleotide sequence ID" value="NZ_RBAM01000001.1"/>
</dbReference>